<accession>A0ABR3G5Z2</accession>
<protein>
    <submittedName>
        <fullName evidence="1">Uncharacterized protein</fullName>
    </submittedName>
</protein>
<dbReference type="Proteomes" id="UP001447188">
    <property type="component" value="Unassembled WGS sequence"/>
</dbReference>
<name>A0ABR3G5Z2_9PEZI</name>
<keyword evidence="2" id="KW-1185">Reference proteome</keyword>
<evidence type="ECO:0000313" key="1">
    <source>
        <dbReference type="EMBL" id="KAL0631378.1"/>
    </source>
</evidence>
<reference evidence="1 2" key="1">
    <citation type="submission" date="2024-02" db="EMBL/GenBank/DDBJ databases">
        <title>Discinaceae phylogenomics.</title>
        <authorList>
            <person name="Dirks A.C."/>
            <person name="James T.Y."/>
        </authorList>
    </citation>
    <scope>NUCLEOTIDE SEQUENCE [LARGE SCALE GENOMIC DNA]</scope>
    <source>
        <strain evidence="1 2">ACD0624</strain>
    </source>
</reference>
<comment type="caution">
    <text evidence="1">The sequence shown here is derived from an EMBL/GenBank/DDBJ whole genome shotgun (WGS) entry which is preliminary data.</text>
</comment>
<gene>
    <name evidence="1" type="ORF">Q9L58_009750</name>
</gene>
<dbReference type="EMBL" id="JBBBZM010000257">
    <property type="protein sequence ID" value="KAL0631378.1"/>
    <property type="molecule type" value="Genomic_DNA"/>
</dbReference>
<evidence type="ECO:0000313" key="2">
    <source>
        <dbReference type="Proteomes" id="UP001447188"/>
    </source>
</evidence>
<proteinExistence type="predicted"/>
<organism evidence="1 2">
    <name type="scientific">Discina gigas</name>
    <dbReference type="NCBI Taxonomy" id="1032678"/>
    <lineage>
        <taxon>Eukaryota</taxon>
        <taxon>Fungi</taxon>
        <taxon>Dikarya</taxon>
        <taxon>Ascomycota</taxon>
        <taxon>Pezizomycotina</taxon>
        <taxon>Pezizomycetes</taxon>
        <taxon>Pezizales</taxon>
        <taxon>Discinaceae</taxon>
        <taxon>Discina</taxon>
    </lineage>
</organism>
<sequence length="382" mass="42751">MSKPILFENDQGWKVINCTYYYPAGNPAREGCTSPDFAILNTPGGGIGDGPLDKGRIGTLNKLAYPAQSVWAVYDLIEFRLTPVVDPKYYDEMITVEVFGWKEDGSKTETMRFHIKGSETGYKVSTPYGTWNNILQWQVRVWWSAGSRETREDFPYIIDDMVIDEHAWNPDEGGSPWSCNTPTQVPGPEPPAQTLKFDDVPQGPIPTPYKSFTFNDAWTVVGLESAVSKPNALYAQIASSASPNPQIVAQNFLFDADSFRITIDNTATGSQNPGDLELTIQGYGPCFDIEQFSGSVGGNFRQIIPTSYSFDVDLKTFGYRKQRGMSISVWDTPGQQRVPFWIDDVVVKNWGDSLGGLPGCERCGKFYSWFCEYPKQYRDPAQ</sequence>